<name>A0A8H5F7W1_9AGAR</name>
<evidence type="ECO:0000256" key="1">
    <source>
        <dbReference type="ARBA" id="ARBA00007637"/>
    </source>
</evidence>
<dbReference type="PANTHER" id="PTHR43103:SF5">
    <property type="entry name" value="4-EPIMERASE, PUTATIVE (AFU_ORTHOLOGUE AFUA_7G00360)-RELATED"/>
    <property type="match status" value="1"/>
</dbReference>
<feature type="compositionally biased region" description="Low complexity" evidence="4">
    <location>
        <begin position="7"/>
        <end position="16"/>
    </location>
</feature>
<organism evidence="6 7">
    <name type="scientific">Psilocybe cf. subviscida</name>
    <dbReference type="NCBI Taxonomy" id="2480587"/>
    <lineage>
        <taxon>Eukaryota</taxon>
        <taxon>Fungi</taxon>
        <taxon>Dikarya</taxon>
        <taxon>Basidiomycota</taxon>
        <taxon>Agaricomycotina</taxon>
        <taxon>Agaricomycetes</taxon>
        <taxon>Agaricomycetidae</taxon>
        <taxon>Agaricales</taxon>
        <taxon>Agaricineae</taxon>
        <taxon>Strophariaceae</taxon>
        <taxon>Psilocybe</taxon>
    </lineage>
</organism>
<evidence type="ECO:0000256" key="3">
    <source>
        <dbReference type="ARBA" id="ARBA00023027"/>
    </source>
</evidence>
<dbReference type="Proteomes" id="UP000567179">
    <property type="component" value="Unassembled WGS sequence"/>
</dbReference>
<gene>
    <name evidence="6" type="ORF">D9619_004811</name>
</gene>
<dbReference type="Pfam" id="PF01370">
    <property type="entry name" value="Epimerase"/>
    <property type="match status" value="1"/>
</dbReference>
<accession>A0A8H5F7W1</accession>
<dbReference type="EMBL" id="JAACJJ010000014">
    <property type="protein sequence ID" value="KAF5326981.1"/>
    <property type="molecule type" value="Genomic_DNA"/>
</dbReference>
<dbReference type="InterPro" id="IPR036291">
    <property type="entry name" value="NAD(P)-bd_dom_sf"/>
</dbReference>
<evidence type="ECO:0000259" key="5">
    <source>
        <dbReference type="Pfam" id="PF01370"/>
    </source>
</evidence>
<evidence type="ECO:0000256" key="4">
    <source>
        <dbReference type="SAM" id="MobiDB-lite"/>
    </source>
</evidence>
<dbReference type="AlphaFoldDB" id="A0A8H5F7W1"/>
<dbReference type="PANTHER" id="PTHR43103">
    <property type="entry name" value="NUCLEOSIDE-DIPHOSPHATE-SUGAR EPIMERASE"/>
    <property type="match status" value="1"/>
</dbReference>
<keyword evidence="7" id="KW-1185">Reference proteome</keyword>
<evidence type="ECO:0000313" key="7">
    <source>
        <dbReference type="Proteomes" id="UP000567179"/>
    </source>
</evidence>
<dbReference type="GO" id="GO:0016491">
    <property type="term" value="F:oxidoreductase activity"/>
    <property type="evidence" value="ECO:0007669"/>
    <property type="project" value="UniProtKB-KW"/>
</dbReference>
<protein>
    <recommendedName>
        <fullName evidence="5">NAD-dependent epimerase/dehydratase domain-containing protein</fullName>
    </recommendedName>
</protein>
<feature type="domain" description="NAD-dependent epimerase/dehydratase" evidence="5">
    <location>
        <begin position="35"/>
        <end position="206"/>
    </location>
</feature>
<proteinExistence type="inferred from homology"/>
<dbReference type="Gene3D" id="3.40.50.720">
    <property type="entry name" value="NAD(P)-binding Rossmann-like Domain"/>
    <property type="match status" value="1"/>
</dbReference>
<feature type="region of interest" description="Disordered" evidence="4">
    <location>
        <begin position="1"/>
        <end position="25"/>
    </location>
</feature>
<dbReference type="InterPro" id="IPR001509">
    <property type="entry name" value="Epimerase_deHydtase"/>
</dbReference>
<evidence type="ECO:0000313" key="6">
    <source>
        <dbReference type="EMBL" id="KAF5326981.1"/>
    </source>
</evidence>
<sequence>MGNFLSTTEQTATTTEHVAASTQHTAPTVTSPMKIVVTGCNGSVGSAVVKLALKRGHTVLGLDNVEPEQKKPWASNPAYVFKKIDLQDFNATLAALKGYDAVISLAACRDPGDYKATTHNINVVISWNVLRACAELGINRVAQASSVNVLTMVFSKECHFHYFPIDENHPCEPDEPYGISKVICELQADGLLRRYPSMRIASLRLSWSRVKREDAFGTTAVSRAKDLWGYVQEDSAADAFLLAVADSDKWSGHERFFIVAPEISSPKEDTMPLVSKCFPDVPIKNGKAFWGKQGLFDCAKAAELLGWYHRDGVFE</sequence>
<dbReference type="SUPFAM" id="SSF51735">
    <property type="entry name" value="NAD(P)-binding Rossmann-fold domains"/>
    <property type="match status" value="1"/>
</dbReference>
<reference evidence="6 7" key="1">
    <citation type="journal article" date="2020" name="ISME J.">
        <title>Uncovering the hidden diversity of litter-decomposition mechanisms in mushroom-forming fungi.</title>
        <authorList>
            <person name="Floudas D."/>
            <person name="Bentzer J."/>
            <person name="Ahren D."/>
            <person name="Johansson T."/>
            <person name="Persson P."/>
            <person name="Tunlid A."/>
        </authorList>
    </citation>
    <scope>NUCLEOTIDE SEQUENCE [LARGE SCALE GENOMIC DNA]</scope>
    <source>
        <strain evidence="6 7">CBS 101986</strain>
    </source>
</reference>
<keyword evidence="3" id="KW-0520">NAD</keyword>
<evidence type="ECO:0000256" key="2">
    <source>
        <dbReference type="ARBA" id="ARBA00023002"/>
    </source>
</evidence>
<comment type="similarity">
    <text evidence="1">Belongs to the NAD(P)-dependent epimerase/dehydratase family.</text>
</comment>
<keyword evidence="2" id="KW-0560">Oxidoreductase</keyword>
<comment type="caution">
    <text evidence="6">The sequence shown here is derived from an EMBL/GenBank/DDBJ whole genome shotgun (WGS) entry which is preliminary data.</text>
</comment>